<feature type="non-terminal residue" evidence="1">
    <location>
        <position position="37"/>
    </location>
</feature>
<name>A0A381ZRV6_9ZZZZ</name>
<protein>
    <submittedName>
        <fullName evidence="1">Uncharacterized protein</fullName>
    </submittedName>
</protein>
<organism evidence="1">
    <name type="scientific">marine metagenome</name>
    <dbReference type="NCBI Taxonomy" id="408172"/>
    <lineage>
        <taxon>unclassified sequences</taxon>
        <taxon>metagenomes</taxon>
        <taxon>ecological metagenomes</taxon>
    </lineage>
</organism>
<evidence type="ECO:0000313" key="1">
    <source>
        <dbReference type="EMBL" id="SVA91612.1"/>
    </source>
</evidence>
<reference evidence="1" key="1">
    <citation type="submission" date="2018-05" db="EMBL/GenBank/DDBJ databases">
        <authorList>
            <person name="Lanie J.A."/>
            <person name="Ng W.-L."/>
            <person name="Kazmierczak K.M."/>
            <person name="Andrzejewski T.M."/>
            <person name="Davidsen T.M."/>
            <person name="Wayne K.J."/>
            <person name="Tettelin H."/>
            <person name="Glass J.I."/>
            <person name="Rusch D."/>
            <person name="Podicherti R."/>
            <person name="Tsui H.-C.T."/>
            <person name="Winkler M.E."/>
        </authorList>
    </citation>
    <scope>NUCLEOTIDE SEQUENCE</scope>
</reference>
<dbReference type="EMBL" id="UINC01022296">
    <property type="protein sequence ID" value="SVA91612.1"/>
    <property type="molecule type" value="Genomic_DNA"/>
</dbReference>
<sequence length="37" mass="4300">MIKNIFMAVKPICCILTFTLSILSAQKETRFVYELFS</sequence>
<accession>A0A381ZRV6</accession>
<proteinExistence type="predicted"/>
<gene>
    <name evidence="1" type="ORF">METZ01_LOCUS144466</name>
</gene>
<dbReference type="AlphaFoldDB" id="A0A381ZRV6"/>